<comment type="caution">
    <text evidence="3">The sequence shown here is derived from an EMBL/GenBank/DDBJ whole genome shotgun (WGS) entry which is preliminary data.</text>
</comment>
<evidence type="ECO:0000313" key="4">
    <source>
        <dbReference type="Proteomes" id="UP000307087"/>
    </source>
</evidence>
<feature type="region of interest" description="Disordered" evidence="1">
    <location>
        <begin position="369"/>
        <end position="394"/>
    </location>
</feature>
<evidence type="ECO:0000313" key="3">
    <source>
        <dbReference type="EMBL" id="THV12099.1"/>
    </source>
</evidence>
<evidence type="ECO:0000256" key="1">
    <source>
        <dbReference type="SAM" id="MobiDB-lite"/>
    </source>
</evidence>
<keyword evidence="3" id="KW-0378">Hydrolase</keyword>
<dbReference type="InterPro" id="IPR000073">
    <property type="entry name" value="AB_hydrolase_1"/>
</dbReference>
<reference evidence="3 4" key="1">
    <citation type="journal article" date="2009" name="Int. J. Syst. Evol. Microbiol.">
        <title>Nocardioides caeni sp. nov., isolated from wastewater.</title>
        <authorList>
            <person name="Yoon J.H."/>
            <person name="Kang S.J."/>
            <person name="Park S."/>
            <person name="Kim W."/>
            <person name="Oh T.K."/>
        </authorList>
    </citation>
    <scope>NUCLEOTIDE SEQUENCE [LARGE SCALE GENOMIC DNA]</scope>
    <source>
        <strain evidence="3 4">DSM 23134</strain>
    </source>
</reference>
<dbReference type="Pfam" id="PF12697">
    <property type="entry name" value="Abhydrolase_6"/>
    <property type="match status" value="1"/>
</dbReference>
<keyword evidence="4" id="KW-1185">Reference proteome</keyword>
<protein>
    <submittedName>
        <fullName evidence="3">Alpha/beta fold hydrolase</fullName>
    </submittedName>
</protein>
<dbReference type="PANTHER" id="PTHR36837:SF2">
    <property type="entry name" value="POLY(3-HYDROXYALKANOATE) POLYMERASE SUBUNIT PHAC"/>
    <property type="match status" value="1"/>
</dbReference>
<organism evidence="3 4">
    <name type="scientific">Nocardioides caeni</name>
    <dbReference type="NCBI Taxonomy" id="574700"/>
    <lineage>
        <taxon>Bacteria</taxon>
        <taxon>Bacillati</taxon>
        <taxon>Actinomycetota</taxon>
        <taxon>Actinomycetes</taxon>
        <taxon>Propionibacteriales</taxon>
        <taxon>Nocardioidaceae</taxon>
        <taxon>Nocardioides</taxon>
    </lineage>
</organism>
<proteinExistence type="predicted"/>
<dbReference type="SUPFAM" id="SSF53474">
    <property type="entry name" value="alpha/beta-Hydrolases"/>
    <property type="match status" value="1"/>
</dbReference>
<dbReference type="RefSeq" id="WP_136563150.1">
    <property type="nucleotide sequence ID" value="NZ_BAABLS010000004.1"/>
</dbReference>
<name>A0A4S8NAJ4_9ACTN</name>
<dbReference type="EMBL" id="STGW01000007">
    <property type="protein sequence ID" value="THV12099.1"/>
    <property type="molecule type" value="Genomic_DNA"/>
</dbReference>
<dbReference type="PANTHER" id="PTHR36837">
    <property type="entry name" value="POLY(3-HYDROXYALKANOATE) POLYMERASE SUBUNIT PHAC"/>
    <property type="match status" value="1"/>
</dbReference>
<dbReference type="InterPro" id="IPR051321">
    <property type="entry name" value="PHA/PHB_synthase"/>
</dbReference>
<sequence>MDLVPLRSVPGAGLLPAPDQVVAAASNVAQKVLYGGIADLRPMPRTLIDDGTLREVYHYRPAGHVKEQGDPILLVTPLAAPSSCYDLRRGCSLVEHFVTEGRPTYLVEYGEVSFRDRNLGMEHWIDEVVPTAIREVSAHAGGRPVHVIGWSLGGIFSLLTLADERSGDLPVASLTVVGSPIDITQVPLLAPFRPLLNFFNGKGPITKGYQVLGGAPKPLVKWAFQLTAFQKMVTKPIALATHIDDREFLAQIEAVDHFTANMIAYPGRTFGQLYHRFAKGNQLATGTFELDDRTIDLSRIDVPVLVFAGSTDGIAPVGAVRAVVPMLTKAQEVRFEIVPGGHLGMLTGRAARRTTWLVMDEWISQWSTDNRPASPIGTSRKRKHSSAASRSLAK</sequence>
<dbReference type="Gene3D" id="3.40.50.1820">
    <property type="entry name" value="alpha/beta hydrolase"/>
    <property type="match status" value="1"/>
</dbReference>
<dbReference type="AlphaFoldDB" id="A0A4S8NAJ4"/>
<feature type="domain" description="AB hydrolase-1" evidence="2">
    <location>
        <begin position="123"/>
        <end position="346"/>
    </location>
</feature>
<gene>
    <name evidence="3" type="ORF">E9934_12120</name>
</gene>
<dbReference type="OrthoDB" id="345573at2"/>
<dbReference type="GO" id="GO:0016787">
    <property type="term" value="F:hydrolase activity"/>
    <property type="evidence" value="ECO:0007669"/>
    <property type="project" value="UniProtKB-KW"/>
</dbReference>
<evidence type="ECO:0000259" key="2">
    <source>
        <dbReference type="Pfam" id="PF12697"/>
    </source>
</evidence>
<dbReference type="Proteomes" id="UP000307087">
    <property type="component" value="Unassembled WGS sequence"/>
</dbReference>
<dbReference type="InterPro" id="IPR029058">
    <property type="entry name" value="AB_hydrolase_fold"/>
</dbReference>
<accession>A0A4S8NAJ4</accession>